<reference evidence="1 2" key="1">
    <citation type="submission" date="2019-03" db="EMBL/GenBank/DDBJ databases">
        <title>First draft genome of Liparis tanakae, snailfish: a comprehensive survey of snailfish specific genes.</title>
        <authorList>
            <person name="Kim W."/>
            <person name="Song I."/>
            <person name="Jeong J.-H."/>
            <person name="Kim D."/>
            <person name="Kim S."/>
            <person name="Ryu S."/>
            <person name="Song J.Y."/>
            <person name="Lee S.K."/>
        </authorList>
    </citation>
    <scope>NUCLEOTIDE SEQUENCE [LARGE SCALE GENOMIC DNA]</scope>
    <source>
        <tissue evidence="1">Muscle</tissue>
    </source>
</reference>
<proteinExistence type="predicted"/>
<dbReference type="EMBL" id="SRLO01000133">
    <property type="protein sequence ID" value="TNN72774.1"/>
    <property type="molecule type" value="Genomic_DNA"/>
</dbReference>
<accession>A0A4Z2I627</accession>
<protein>
    <submittedName>
        <fullName evidence="1">Uncharacterized protein</fullName>
    </submittedName>
</protein>
<evidence type="ECO:0000313" key="2">
    <source>
        <dbReference type="Proteomes" id="UP000314294"/>
    </source>
</evidence>
<name>A0A4Z2I627_9TELE</name>
<sequence length="185" mass="20558">MDSLAVLPRWQGSVASPDSLALQLSPTGWESGRVDGSAAWLLAAPGPFPARRGNYFGTDRTGRREQRRSHAELRELLQPYAEQLNTSKRTQRHVSKIHISMERSTNLGVTKESGEQVWNLLSGMRRPSVTCAGSLLGPRSDLRATKGIRMGQHHRGVHLEQTYLRLHICIPNRGHAAVQARVRGL</sequence>
<organism evidence="1 2">
    <name type="scientific">Liparis tanakae</name>
    <name type="common">Tanaka's snailfish</name>
    <dbReference type="NCBI Taxonomy" id="230148"/>
    <lineage>
        <taxon>Eukaryota</taxon>
        <taxon>Metazoa</taxon>
        <taxon>Chordata</taxon>
        <taxon>Craniata</taxon>
        <taxon>Vertebrata</taxon>
        <taxon>Euteleostomi</taxon>
        <taxon>Actinopterygii</taxon>
        <taxon>Neopterygii</taxon>
        <taxon>Teleostei</taxon>
        <taxon>Neoteleostei</taxon>
        <taxon>Acanthomorphata</taxon>
        <taxon>Eupercaria</taxon>
        <taxon>Perciformes</taxon>
        <taxon>Cottioidei</taxon>
        <taxon>Cottales</taxon>
        <taxon>Liparidae</taxon>
        <taxon>Liparis</taxon>
    </lineage>
</organism>
<comment type="caution">
    <text evidence="1">The sequence shown here is derived from an EMBL/GenBank/DDBJ whole genome shotgun (WGS) entry which is preliminary data.</text>
</comment>
<gene>
    <name evidence="1" type="ORF">EYF80_017058</name>
</gene>
<dbReference type="Proteomes" id="UP000314294">
    <property type="component" value="Unassembled WGS sequence"/>
</dbReference>
<keyword evidence="2" id="KW-1185">Reference proteome</keyword>
<dbReference type="AlphaFoldDB" id="A0A4Z2I627"/>
<evidence type="ECO:0000313" key="1">
    <source>
        <dbReference type="EMBL" id="TNN72774.1"/>
    </source>
</evidence>